<keyword evidence="1" id="KW-0732">Signal</keyword>
<organism evidence="3 4">
    <name type="scientific">Candidatus Scatomorpha merdipullorum</name>
    <dbReference type="NCBI Taxonomy" id="2840927"/>
    <lineage>
        <taxon>Bacteria</taxon>
        <taxon>Bacillati</taxon>
        <taxon>Bacillota</taxon>
        <taxon>Clostridia</taxon>
        <taxon>Eubacteriales</taxon>
        <taxon>Candidatus Scatomorpha</taxon>
    </lineage>
</organism>
<dbReference type="Pfam" id="PF04536">
    <property type="entry name" value="TPM_phosphatase"/>
    <property type="match status" value="1"/>
</dbReference>
<name>A0A9D1FE49_9FIRM</name>
<evidence type="ECO:0000313" key="3">
    <source>
        <dbReference type="EMBL" id="HIS67229.1"/>
    </source>
</evidence>
<dbReference type="EMBL" id="DVJK01000187">
    <property type="protein sequence ID" value="HIS67229.1"/>
    <property type="molecule type" value="Genomic_DNA"/>
</dbReference>
<reference evidence="3" key="2">
    <citation type="journal article" date="2021" name="PeerJ">
        <title>Extensive microbial diversity within the chicken gut microbiome revealed by metagenomics and culture.</title>
        <authorList>
            <person name="Gilroy R."/>
            <person name="Ravi A."/>
            <person name="Getino M."/>
            <person name="Pursley I."/>
            <person name="Horton D.L."/>
            <person name="Alikhan N.F."/>
            <person name="Baker D."/>
            <person name="Gharbi K."/>
            <person name="Hall N."/>
            <person name="Watson M."/>
            <person name="Adriaenssens E.M."/>
            <person name="Foster-Nyarko E."/>
            <person name="Jarju S."/>
            <person name="Secka A."/>
            <person name="Antonio M."/>
            <person name="Oren A."/>
            <person name="Chaudhuri R.R."/>
            <person name="La Ragione R."/>
            <person name="Hildebrand F."/>
            <person name="Pallen M.J."/>
        </authorList>
    </citation>
    <scope>NUCLEOTIDE SEQUENCE</scope>
    <source>
        <strain evidence="3">ChiHjej10B9-9673</strain>
    </source>
</reference>
<feature type="chain" id="PRO_5039023280" evidence="1">
    <location>
        <begin position="24"/>
        <end position="97"/>
    </location>
</feature>
<dbReference type="Gene3D" id="3.10.310.50">
    <property type="match status" value="1"/>
</dbReference>
<evidence type="ECO:0000256" key="1">
    <source>
        <dbReference type="SAM" id="SignalP"/>
    </source>
</evidence>
<feature type="signal peptide" evidence="1">
    <location>
        <begin position="1"/>
        <end position="23"/>
    </location>
</feature>
<feature type="non-terminal residue" evidence="3">
    <location>
        <position position="97"/>
    </location>
</feature>
<proteinExistence type="predicted"/>
<reference evidence="3" key="1">
    <citation type="submission" date="2020-10" db="EMBL/GenBank/DDBJ databases">
        <authorList>
            <person name="Gilroy R."/>
        </authorList>
    </citation>
    <scope>NUCLEOTIDE SEQUENCE</scope>
    <source>
        <strain evidence="3">ChiHjej10B9-9673</strain>
    </source>
</reference>
<comment type="caution">
    <text evidence="3">The sequence shown here is derived from an EMBL/GenBank/DDBJ whole genome shotgun (WGS) entry which is preliminary data.</text>
</comment>
<accession>A0A9D1FE49</accession>
<gene>
    <name evidence="3" type="ORF">IAC18_06665</name>
</gene>
<dbReference type="Proteomes" id="UP000824001">
    <property type="component" value="Unassembled WGS sequence"/>
</dbReference>
<evidence type="ECO:0000259" key="2">
    <source>
        <dbReference type="Pfam" id="PF04536"/>
    </source>
</evidence>
<dbReference type="InterPro" id="IPR007621">
    <property type="entry name" value="TPM_dom"/>
</dbReference>
<dbReference type="AlphaFoldDB" id="A0A9D1FE49"/>
<protein>
    <submittedName>
        <fullName evidence="3">TPM domain-containing protein</fullName>
    </submittedName>
</protein>
<sequence>MKRALSLIFALALCLALSAGALAADEIIEPGSDFYVTDNAGTLSESTKELIINASGPLERYCDGAQICVVTINYLPRGLDSEQYSWLLMNEWGVGSA</sequence>
<feature type="domain" description="TPM" evidence="2">
    <location>
        <begin position="36"/>
        <end position="96"/>
    </location>
</feature>
<evidence type="ECO:0000313" key="4">
    <source>
        <dbReference type="Proteomes" id="UP000824001"/>
    </source>
</evidence>